<feature type="binding site" evidence="12 13">
    <location>
        <position position="286"/>
    </location>
    <ligand>
        <name>L-serine</name>
        <dbReference type="ChEBI" id="CHEBI:33384"/>
    </ligand>
</feature>
<sequence>MLDTKFITENTEELKKNLELRGFKDLGILDELTRIILSKKDLQKKAEVLREERNRASKEIGKVKQAGGDIAVASASVKSIGDKIKEIETELESQEKLLNEINLGLPNLLDAQVPIGKTELENQVLYEHGELRQFSFAPKPHYELGENLKWIDFERGVKLAGGRAYTYFGQGAKLERALANFMLDTHTREHGYTEVWVPIMVTDECMQTTGQYPKFKDEYYRLERDELNLIPTAEVPLTNLYRDEILSEEQLPISVTSHTSCFRREAGSYGKDTRGLVRVHQFQKVELVKFSKPEDSEAEHKKMLSHAENILKKLGLRFRVVLLCTGDISAASSLTYDLEVWMPGLNRWMEISSVSNFKDYQARRGKIRYKSKEGKNQLVHTLNGSGLAIGRTIAAIMENYQDEKGNIQIPEALKSYF</sequence>
<name>A0A2M9ZRN2_9LEPT</name>
<dbReference type="InterPro" id="IPR010978">
    <property type="entry name" value="tRNA-bd_arm"/>
</dbReference>
<feature type="binding site" evidence="12 14">
    <location>
        <begin position="263"/>
        <end position="265"/>
    </location>
    <ligand>
        <name>ATP</name>
        <dbReference type="ChEBI" id="CHEBI:30616"/>
    </ligand>
</feature>
<evidence type="ECO:0000256" key="1">
    <source>
        <dbReference type="ARBA" id="ARBA00004496"/>
    </source>
</evidence>
<dbReference type="GO" id="GO:0016260">
    <property type="term" value="P:selenocysteine biosynthetic process"/>
    <property type="evidence" value="ECO:0007669"/>
    <property type="project" value="UniProtKB-UniRule"/>
</dbReference>
<dbReference type="UniPathway" id="UPA00906">
    <property type="reaction ID" value="UER00895"/>
</dbReference>
<keyword evidence="19" id="KW-1185">Reference proteome</keyword>
<dbReference type="Pfam" id="PF00587">
    <property type="entry name" value="tRNA-synt_2b"/>
    <property type="match status" value="1"/>
</dbReference>
<keyword evidence="7 12" id="KW-0067">ATP-binding</keyword>
<dbReference type="SUPFAM" id="SSF55681">
    <property type="entry name" value="Class II aaRS and biotin synthetases"/>
    <property type="match status" value="1"/>
</dbReference>
<dbReference type="EC" id="6.1.1.11" evidence="12"/>
<comment type="function">
    <text evidence="12">Catalyzes the attachment of serine to tRNA(Ser). Is also able to aminoacylate tRNA(Sec) with serine, to form the misacylated tRNA L-seryl-tRNA(Sec), which will be further converted into selenocysteinyl-tRNA(Sec).</text>
</comment>
<feature type="binding site" evidence="12 14">
    <location>
        <begin position="350"/>
        <end position="353"/>
    </location>
    <ligand>
        <name>ATP</name>
        <dbReference type="ChEBI" id="CHEBI:30616"/>
    </ligand>
</feature>
<keyword evidence="15" id="KW-0175">Coiled coil</keyword>
<evidence type="ECO:0000256" key="8">
    <source>
        <dbReference type="ARBA" id="ARBA00022917"/>
    </source>
</evidence>
<evidence type="ECO:0000256" key="12">
    <source>
        <dbReference type="HAMAP-Rule" id="MF_00176"/>
    </source>
</evidence>
<dbReference type="Proteomes" id="UP000231990">
    <property type="component" value="Unassembled WGS sequence"/>
</dbReference>
<evidence type="ECO:0000256" key="13">
    <source>
        <dbReference type="PIRSR" id="PIRSR001529-1"/>
    </source>
</evidence>
<comment type="catalytic activity">
    <reaction evidence="11 12">
        <text>tRNA(Ser) + L-serine + ATP = L-seryl-tRNA(Ser) + AMP + diphosphate + H(+)</text>
        <dbReference type="Rhea" id="RHEA:12292"/>
        <dbReference type="Rhea" id="RHEA-COMP:9669"/>
        <dbReference type="Rhea" id="RHEA-COMP:9703"/>
        <dbReference type="ChEBI" id="CHEBI:15378"/>
        <dbReference type="ChEBI" id="CHEBI:30616"/>
        <dbReference type="ChEBI" id="CHEBI:33019"/>
        <dbReference type="ChEBI" id="CHEBI:33384"/>
        <dbReference type="ChEBI" id="CHEBI:78442"/>
        <dbReference type="ChEBI" id="CHEBI:78533"/>
        <dbReference type="ChEBI" id="CHEBI:456215"/>
        <dbReference type="EC" id="6.1.1.11"/>
    </reaction>
</comment>
<dbReference type="InterPro" id="IPR042103">
    <property type="entry name" value="SerRS_1_N_sf"/>
</dbReference>
<dbReference type="Pfam" id="PF02403">
    <property type="entry name" value="Seryl_tRNA_N"/>
    <property type="match status" value="1"/>
</dbReference>
<dbReference type="PANTHER" id="PTHR43697">
    <property type="entry name" value="SERYL-TRNA SYNTHETASE"/>
    <property type="match status" value="1"/>
</dbReference>
<evidence type="ECO:0000256" key="14">
    <source>
        <dbReference type="PIRSR" id="PIRSR001529-2"/>
    </source>
</evidence>
<feature type="domain" description="Aminoacyl-transfer RNA synthetases class-II family profile" evidence="16">
    <location>
        <begin position="140"/>
        <end position="410"/>
    </location>
</feature>
<comment type="subunit">
    <text evidence="12">Homodimer. The tRNA molecule binds across the dimer.</text>
</comment>
<dbReference type="PRINTS" id="PR00981">
    <property type="entry name" value="TRNASYNTHSER"/>
</dbReference>
<evidence type="ECO:0000256" key="9">
    <source>
        <dbReference type="ARBA" id="ARBA00023146"/>
    </source>
</evidence>
<feature type="binding site" evidence="12">
    <location>
        <position position="385"/>
    </location>
    <ligand>
        <name>L-serine</name>
        <dbReference type="ChEBI" id="CHEBI:33384"/>
    </ligand>
</feature>
<evidence type="ECO:0000256" key="10">
    <source>
        <dbReference type="ARBA" id="ARBA00047929"/>
    </source>
</evidence>
<comment type="caution">
    <text evidence="18">The sequence shown here is derived from an EMBL/GenBank/DDBJ whole genome shotgun (WGS) entry which is preliminary data.</text>
</comment>
<dbReference type="Gene3D" id="3.30.930.10">
    <property type="entry name" value="Bira Bifunctional Protein, Domain 2"/>
    <property type="match status" value="1"/>
</dbReference>
<feature type="binding site" evidence="13">
    <location>
        <position position="232"/>
    </location>
    <ligand>
        <name>L-serine</name>
        <dbReference type="ChEBI" id="CHEBI:33384"/>
    </ligand>
</feature>
<comment type="similarity">
    <text evidence="3 12">Belongs to the class-II aminoacyl-tRNA synthetase family. Type-1 seryl-tRNA synthetase subfamily.</text>
</comment>
<evidence type="ECO:0000313" key="18">
    <source>
        <dbReference type="EMBL" id="PJZ74621.1"/>
    </source>
</evidence>
<keyword evidence="9 12" id="KW-0030">Aminoacyl-tRNA synthetase</keyword>
<evidence type="ECO:0000256" key="6">
    <source>
        <dbReference type="ARBA" id="ARBA00022741"/>
    </source>
</evidence>
<evidence type="ECO:0000256" key="4">
    <source>
        <dbReference type="ARBA" id="ARBA00022490"/>
    </source>
</evidence>
<dbReference type="PANTHER" id="PTHR43697:SF1">
    <property type="entry name" value="SERINE--TRNA LIGASE"/>
    <property type="match status" value="1"/>
</dbReference>
<keyword evidence="6 12" id="KW-0547">Nucleotide-binding</keyword>
<dbReference type="InterPro" id="IPR015866">
    <property type="entry name" value="Ser-tRNA-synth_1_N"/>
</dbReference>
<evidence type="ECO:0000259" key="16">
    <source>
        <dbReference type="PROSITE" id="PS50862"/>
    </source>
</evidence>
<dbReference type="GO" id="GO:0005737">
    <property type="term" value="C:cytoplasm"/>
    <property type="evidence" value="ECO:0007669"/>
    <property type="project" value="UniProtKB-SubCell"/>
</dbReference>
<evidence type="ECO:0000256" key="3">
    <source>
        <dbReference type="ARBA" id="ARBA00010728"/>
    </source>
</evidence>
<accession>A0A2M9ZRN2</accession>
<dbReference type="RefSeq" id="WP_100712031.1">
    <property type="nucleotide sequence ID" value="NZ_NPDY01000001.1"/>
</dbReference>
<feature type="binding site" evidence="14">
    <location>
        <begin position="279"/>
        <end position="282"/>
    </location>
    <ligand>
        <name>ATP</name>
        <dbReference type="ChEBI" id="CHEBI:30616"/>
    </ligand>
</feature>
<evidence type="ECO:0000256" key="15">
    <source>
        <dbReference type="SAM" id="Coils"/>
    </source>
</evidence>
<dbReference type="CDD" id="cd00770">
    <property type="entry name" value="SerRS_core"/>
    <property type="match status" value="1"/>
</dbReference>
<dbReference type="GO" id="GO:0004828">
    <property type="term" value="F:serine-tRNA ligase activity"/>
    <property type="evidence" value="ECO:0007669"/>
    <property type="project" value="UniProtKB-UniRule"/>
</dbReference>
<organism evidence="18 20">
    <name type="scientific">Leptospira perolatii</name>
    <dbReference type="NCBI Taxonomy" id="2023191"/>
    <lineage>
        <taxon>Bacteria</taxon>
        <taxon>Pseudomonadati</taxon>
        <taxon>Spirochaetota</taxon>
        <taxon>Spirochaetia</taxon>
        <taxon>Leptospirales</taxon>
        <taxon>Leptospiraceae</taxon>
        <taxon>Leptospira</taxon>
    </lineage>
</organism>
<evidence type="ECO:0000256" key="11">
    <source>
        <dbReference type="ARBA" id="ARBA00048823"/>
    </source>
</evidence>
<protein>
    <recommendedName>
        <fullName evidence="12">Serine--tRNA ligase</fullName>
        <ecNumber evidence="12">6.1.1.11</ecNumber>
    </recommendedName>
    <alternativeName>
        <fullName evidence="12">Seryl-tRNA synthetase</fullName>
        <shortName evidence="12">SerRS</shortName>
    </alternativeName>
    <alternativeName>
        <fullName evidence="12">Seryl-tRNA(Ser/Sec) synthetase</fullName>
    </alternativeName>
</protein>
<feature type="binding site" evidence="12">
    <location>
        <position position="279"/>
    </location>
    <ligand>
        <name>ATP</name>
        <dbReference type="ChEBI" id="CHEBI:30616"/>
    </ligand>
</feature>
<feature type="binding site" evidence="13">
    <location>
        <position position="263"/>
    </location>
    <ligand>
        <name>L-serine</name>
        <dbReference type="ChEBI" id="CHEBI:33384"/>
    </ligand>
</feature>
<dbReference type="Proteomes" id="UP000231962">
    <property type="component" value="Unassembled WGS sequence"/>
</dbReference>
<dbReference type="InterPro" id="IPR033729">
    <property type="entry name" value="SerRS_core"/>
</dbReference>
<dbReference type="InterPro" id="IPR002317">
    <property type="entry name" value="Ser-tRNA-ligase_type_1"/>
</dbReference>
<keyword evidence="5 12" id="KW-0436">Ligase</keyword>
<evidence type="ECO:0000313" key="20">
    <source>
        <dbReference type="Proteomes" id="UP000231990"/>
    </source>
</evidence>
<dbReference type="EMBL" id="NPDY01000001">
    <property type="protein sequence ID" value="PJZ71089.1"/>
    <property type="molecule type" value="Genomic_DNA"/>
</dbReference>
<dbReference type="InterPro" id="IPR045864">
    <property type="entry name" value="aa-tRNA-synth_II/BPL/LPL"/>
</dbReference>
<dbReference type="GO" id="GO:0006434">
    <property type="term" value="P:seryl-tRNA aminoacylation"/>
    <property type="evidence" value="ECO:0007669"/>
    <property type="project" value="UniProtKB-UniRule"/>
</dbReference>
<feature type="binding site" evidence="12">
    <location>
        <begin position="232"/>
        <end position="234"/>
    </location>
    <ligand>
        <name>L-serine</name>
        <dbReference type="ChEBI" id="CHEBI:33384"/>
    </ligand>
</feature>
<reference evidence="19 20" key="1">
    <citation type="submission" date="2017-07" db="EMBL/GenBank/DDBJ databases">
        <title>Leptospira spp. isolated from tropical soils.</title>
        <authorList>
            <person name="Thibeaux R."/>
            <person name="Iraola G."/>
            <person name="Ferres I."/>
            <person name="Bierque E."/>
            <person name="Girault D."/>
            <person name="Soupe-Gilbert M.-E."/>
            <person name="Picardeau M."/>
            <person name="Goarant C."/>
        </authorList>
    </citation>
    <scope>NUCLEOTIDE SEQUENCE [LARGE SCALE GENOMIC DNA]</scope>
    <source>
        <strain evidence="18 20">FH1-B-B1</strain>
        <strain evidence="17 19">FH1-B-C1</strain>
    </source>
</reference>
<dbReference type="Gene3D" id="1.10.287.40">
    <property type="entry name" value="Serine-tRNA synthetase, tRNA binding domain"/>
    <property type="match status" value="1"/>
</dbReference>
<comment type="subcellular location">
    <subcellularLocation>
        <location evidence="1 12">Cytoplasm</location>
    </subcellularLocation>
</comment>
<dbReference type="OrthoDB" id="9804647at2"/>
<dbReference type="InterPro" id="IPR002314">
    <property type="entry name" value="aa-tRNA-synt_IIb"/>
</dbReference>
<dbReference type="PIRSF" id="PIRSF001529">
    <property type="entry name" value="Ser-tRNA-synth_IIa"/>
    <property type="match status" value="1"/>
</dbReference>
<evidence type="ECO:0000313" key="19">
    <source>
        <dbReference type="Proteomes" id="UP000231962"/>
    </source>
</evidence>
<feature type="binding site" evidence="13">
    <location>
        <position position="383"/>
    </location>
    <ligand>
        <name>L-serine</name>
        <dbReference type="ChEBI" id="CHEBI:33384"/>
    </ligand>
</feature>
<dbReference type="InterPro" id="IPR006195">
    <property type="entry name" value="aa-tRNA-synth_II"/>
</dbReference>
<proteinExistence type="inferred from homology"/>
<dbReference type="SUPFAM" id="SSF46589">
    <property type="entry name" value="tRNA-binding arm"/>
    <property type="match status" value="1"/>
</dbReference>
<evidence type="ECO:0000256" key="5">
    <source>
        <dbReference type="ARBA" id="ARBA00022598"/>
    </source>
</evidence>
<keyword evidence="4 12" id="KW-0963">Cytoplasm</keyword>
<evidence type="ECO:0000313" key="17">
    <source>
        <dbReference type="EMBL" id="PJZ71089.1"/>
    </source>
</evidence>
<dbReference type="NCBIfam" id="TIGR00414">
    <property type="entry name" value="serS"/>
    <property type="match status" value="1"/>
</dbReference>
<dbReference type="AlphaFoldDB" id="A0A2M9ZRN2"/>
<dbReference type="EMBL" id="NPDZ01000001">
    <property type="protein sequence ID" value="PJZ74621.1"/>
    <property type="molecule type" value="Genomic_DNA"/>
</dbReference>
<evidence type="ECO:0000256" key="2">
    <source>
        <dbReference type="ARBA" id="ARBA00005045"/>
    </source>
</evidence>
<feature type="coiled-coil region" evidence="15">
    <location>
        <begin position="32"/>
        <end position="104"/>
    </location>
</feature>
<comment type="domain">
    <text evidence="12">Consists of two distinct domains, a catalytic core and a N-terminal extension that is involved in tRNA binding.</text>
</comment>
<dbReference type="GO" id="GO:0005524">
    <property type="term" value="F:ATP binding"/>
    <property type="evidence" value="ECO:0007669"/>
    <property type="project" value="UniProtKB-UniRule"/>
</dbReference>
<comment type="catalytic activity">
    <reaction evidence="10 12">
        <text>tRNA(Sec) + L-serine + ATP = L-seryl-tRNA(Sec) + AMP + diphosphate + H(+)</text>
        <dbReference type="Rhea" id="RHEA:42580"/>
        <dbReference type="Rhea" id="RHEA-COMP:9742"/>
        <dbReference type="Rhea" id="RHEA-COMP:10128"/>
        <dbReference type="ChEBI" id="CHEBI:15378"/>
        <dbReference type="ChEBI" id="CHEBI:30616"/>
        <dbReference type="ChEBI" id="CHEBI:33019"/>
        <dbReference type="ChEBI" id="CHEBI:33384"/>
        <dbReference type="ChEBI" id="CHEBI:78442"/>
        <dbReference type="ChEBI" id="CHEBI:78533"/>
        <dbReference type="ChEBI" id="CHEBI:456215"/>
        <dbReference type="EC" id="6.1.1.11"/>
    </reaction>
</comment>
<dbReference type="HAMAP" id="MF_00176">
    <property type="entry name" value="Ser_tRNA_synth_type1"/>
    <property type="match status" value="1"/>
</dbReference>
<gene>
    <name evidence="12" type="primary">serS</name>
    <name evidence="17" type="ORF">CH360_00770</name>
    <name evidence="18" type="ORF">CH373_00770</name>
</gene>
<dbReference type="PROSITE" id="PS50862">
    <property type="entry name" value="AA_TRNA_LIGASE_II"/>
    <property type="match status" value="1"/>
</dbReference>
<comment type="pathway">
    <text evidence="2 12">Aminoacyl-tRNA biosynthesis; selenocysteinyl-tRNA(Sec) biosynthesis; L-seryl-tRNA(Sec) from L-serine and tRNA(Sec): step 1/1.</text>
</comment>
<evidence type="ECO:0000256" key="7">
    <source>
        <dbReference type="ARBA" id="ARBA00022840"/>
    </source>
</evidence>
<keyword evidence="8 12" id="KW-0648">Protein biosynthesis</keyword>